<dbReference type="EMBL" id="DS999411">
    <property type="protein sequence ID" value="EED35976.1"/>
    <property type="molecule type" value="Genomic_DNA"/>
</dbReference>
<dbReference type="InterPro" id="IPR014031">
    <property type="entry name" value="Ketoacyl_synth_C"/>
</dbReference>
<dbReference type="Gene3D" id="3.40.47.10">
    <property type="match status" value="1"/>
</dbReference>
<dbReference type="SUPFAM" id="SSF53901">
    <property type="entry name" value="Thiolase-like"/>
    <property type="match status" value="2"/>
</dbReference>
<dbReference type="GO" id="GO:0005829">
    <property type="term" value="C:cytosol"/>
    <property type="evidence" value="ECO:0007669"/>
    <property type="project" value="TreeGrafter"/>
</dbReference>
<dbReference type="InterPro" id="IPR016039">
    <property type="entry name" value="Thiolase-like"/>
</dbReference>
<dbReference type="GO" id="GO:0004315">
    <property type="term" value="F:3-oxoacyl-[acyl-carrier-protein] synthase activity"/>
    <property type="evidence" value="ECO:0007669"/>
    <property type="project" value="UniProtKB-UniRule"/>
</dbReference>
<evidence type="ECO:0000256" key="5">
    <source>
        <dbReference type="ARBA" id="ARBA00022516"/>
    </source>
</evidence>
<protein>
    <recommendedName>
        <fullName evidence="4 11">3-oxoacyl-[acyl-carrier-protein] synthase 2</fullName>
        <ecNumber evidence="3 11">2.3.1.179</ecNumber>
    </recommendedName>
</protein>
<comment type="similarity">
    <text evidence="2 11 13">Belongs to the thiolase-like superfamily. Beta-ketoacyl-ACP synthases family.</text>
</comment>
<dbReference type="Pfam" id="PF00109">
    <property type="entry name" value="ketoacyl-synt"/>
    <property type="match status" value="1"/>
</dbReference>
<comment type="catalytic activity">
    <reaction evidence="11">
        <text>(9Z)-hexadecenoyl-[ACP] + malonyl-[ACP] + H(+) = 3-oxo-(11Z)-octadecenoyl-[ACP] + holo-[ACP] + CO2</text>
        <dbReference type="Rhea" id="RHEA:55040"/>
        <dbReference type="Rhea" id="RHEA-COMP:9623"/>
        <dbReference type="Rhea" id="RHEA-COMP:9685"/>
        <dbReference type="Rhea" id="RHEA-COMP:10800"/>
        <dbReference type="Rhea" id="RHEA-COMP:14074"/>
        <dbReference type="ChEBI" id="CHEBI:15378"/>
        <dbReference type="ChEBI" id="CHEBI:16526"/>
        <dbReference type="ChEBI" id="CHEBI:64479"/>
        <dbReference type="ChEBI" id="CHEBI:78449"/>
        <dbReference type="ChEBI" id="CHEBI:83989"/>
        <dbReference type="ChEBI" id="CHEBI:138538"/>
        <dbReference type="EC" id="2.3.1.179"/>
    </reaction>
</comment>
<evidence type="ECO:0000313" key="16">
    <source>
        <dbReference type="Proteomes" id="UP000004699"/>
    </source>
</evidence>
<comment type="pathway">
    <text evidence="1 11">Lipid metabolism; fatty acid biosynthesis.</text>
</comment>
<dbReference type="GO" id="GO:0006633">
    <property type="term" value="P:fatty acid biosynthetic process"/>
    <property type="evidence" value="ECO:0007669"/>
    <property type="project" value="UniProtKB-UniRule"/>
</dbReference>
<evidence type="ECO:0000256" key="10">
    <source>
        <dbReference type="ARBA" id="ARBA00023315"/>
    </source>
</evidence>
<dbReference type="PROSITE" id="PS52004">
    <property type="entry name" value="KS3_2"/>
    <property type="match status" value="1"/>
</dbReference>
<evidence type="ECO:0000256" key="3">
    <source>
        <dbReference type="ARBA" id="ARBA00012356"/>
    </source>
</evidence>
<dbReference type="Pfam" id="PF02801">
    <property type="entry name" value="Ketoacyl-synt_C"/>
    <property type="match status" value="1"/>
</dbReference>
<keyword evidence="16" id="KW-1185">Reference proteome</keyword>
<evidence type="ECO:0000256" key="7">
    <source>
        <dbReference type="ARBA" id="ARBA00022832"/>
    </source>
</evidence>
<accession>B8KQW3</accession>
<evidence type="ECO:0000256" key="4">
    <source>
        <dbReference type="ARBA" id="ARBA00014657"/>
    </source>
</evidence>
<dbReference type="InterPro" id="IPR018201">
    <property type="entry name" value="Ketoacyl_synth_AS"/>
</dbReference>
<dbReference type="NCBIfam" id="TIGR03150">
    <property type="entry name" value="fabF"/>
    <property type="match status" value="1"/>
</dbReference>
<dbReference type="PANTHER" id="PTHR11712">
    <property type="entry name" value="POLYKETIDE SYNTHASE-RELATED"/>
    <property type="match status" value="1"/>
</dbReference>
<name>B8KQW3_9GAMM</name>
<comment type="function">
    <text evidence="11">Involved in the type II fatty acid elongation cycle. Catalyzes the elongation of a wide range of acyl-ACP by the addition of two carbons from malonyl-ACP to an acyl acceptor. Can efficiently catalyze the conversion of palmitoleoyl-ACP (cis-hexadec-9-enoyl-ACP) to cis-vaccenoyl-ACP (cis-octadec-11-enoyl-ACP), an essential step in the thermal regulation of fatty acid composition.</text>
</comment>
<dbReference type="UniPathway" id="UPA00094"/>
<keyword evidence="7" id="KW-0276">Fatty acid metabolism</keyword>
<comment type="catalytic activity">
    <reaction evidence="11">
        <text>a fatty acyl-[ACP] + malonyl-[ACP] + H(+) = a 3-oxoacyl-[ACP] + holo-[ACP] + CO2</text>
        <dbReference type="Rhea" id="RHEA:22836"/>
        <dbReference type="Rhea" id="RHEA-COMP:9623"/>
        <dbReference type="Rhea" id="RHEA-COMP:9685"/>
        <dbReference type="Rhea" id="RHEA-COMP:9916"/>
        <dbReference type="Rhea" id="RHEA-COMP:14125"/>
        <dbReference type="ChEBI" id="CHEBI:15378"/>
        <dbReference type="ChEBI" id="CHEBI:16526"/>
        <dbReference type="ChEBI" id="CHEBI:64479"/>
        <dbReference type="ChEBI" id="CHEBI:78449"/>
        <dbReference type="ChEBI" id="CHEBI:78776"/>
        <dbReference type="ChEBI" id="CHEBI:138651"/>
    </reaction>
</comment>
<dbReference type="eggNOG" id="COG0304">
    <property type="taxonomic scope" value="Bacteria"/>
</dbReference>
<dbReference type="HOGENOM" id="CLU_000022_69_2_6"/>
<sequence>MSGWLAVIAVLYWEEQMNGKRVVVTGLGGLTPVGLDVEGSWTNICNGVSGAASITSFDTSTFSTSFSASVKDFSIDGYLPPREAKRMDAFVQFGMVAGIQAMRDSGLEISDANNSRVGCSIGSGIGGIGSIERNTEIVRSSGPRKMSPFFVPGAIINMISGNLSVMYDLRGPNLAIVTACTSGTHNIGMGARLIASGDVDAMLVGGAEMATTPVGLGGFAAARALSTRNEDPTAASRPWDRDRDGFVLGDGAAVLVLESLDSARARGANIYAEVSGFGMSGDAYHMTQPPEDGRGAASSMANALRDAGLNAEDIDYINAHGTSTAAGDVAETMAVKSVFADHAHSLAVSSTKSMTGHLLGAAGAVEALFSVLAIRDGIAPPTINLDNPDEGCDLNYVPHTAQERTIRHALSNSFGFGGTNGSLIFSAVD</sequence>
<keyword evidence="5 11" id="KW-0444">Lipid biosynthesis</keyword>
<evidence type="ECO:0000259" key="14">
    <source>
        <dbReference type="PROSITE" id="PS52004"/>
    </source>
</evidence>
<dbReference type="PIRSF" id="PIRSF000447">
    <property type="entry name" value="KAS_II"/>
    <property type="match status" value="1"/>
</dbReference>
<keyword evidence="6 11" id="KW-0808">Transferase</keyword>
<dbReference type="AlphaFoldDB" id="B8KQW3"/>
<dbReference type="NCBIfam" id="NF005589">
    <property type="entry name" value="PRK07314.1"/>
    <property type="match status" value="1"/>
</dbReference>
<gene>
    <name evidence="15" type="primary">fabF</name>
    <name evidence="15" type="ORF">NOR51B_1924</name>
</gene>
<dbReference type="PROSITE" id="PS00606">
    <property type="entry name" value="KS3_1"/>
    <property type="match status" value="1"/>
</dbReference>
<dbReference type="InterPro" id="IPR020841">
    <property type="entry name" value="PKS_Beta-ketoAc_synthase_dom"/>
</dbReference>
<feature type="domain" description="Ketosynthase family 3 (KS3)" evidence="14">
    <location>
        <begin position="19"/>
        <end position="427"/>
    </location>
</feature>
<dbReference type="SMART" id="SM00825">
    <property type="entry name" value="PKS_KS"/>
    <property type="match status" value="1"/>
</dbReference>
<proteinExistence type="inferred from homology"/>
<dbReference type="InterPro" id="IPR017568">
    <property type="entry name" value="3-oxoacyl-ACP_synth-2"/>
</dbReference>
<organism evidence="15 16">
    <name type="scientific">Luminiphilus syltensis NOR5-1B</name>
    <dbReference type="NCBI Taxonomy" id="565045"/>
    <lineage>
        <taxon>Bacteria</taxon>
        <taxon>Pseudomonadati</taxon>
        <taxon>Pseudomonadota</taxon>
        <taxon>Gammaproteobacteria</taxon>
        <taxon>Cellvibrionales</taxon>
        <taxon>Halieaceae</taxon>
        <taxon>Luminiphilus</taxon>
    </lineage>
</organism>
<reference evidence="16" key="1">
    <citation type="journal article" date="2013" name="BMC Microbiol.">
        <title>Taxonomy and evolution of bacteriochlorophyll a-containing members of the OM60/NOR5 clade of marine gammaproteobacteria: description of Luminiphilus syltensis gen. nov., sp. nov., reclassification of Haliea rubra as Pseudohaliea rubra gen. nov., comb. nov., and emendation of Chromatocurvus halotolerans.</title>
        <authorList>
            <person name="Spring S."/>
            <person name="Riedel T."/>
            <person name="Sproer C."/>
            <person name="Yan S."/>
            <person name="Harder J."/>
            <person name="Fuchs B.M."/>
        </authorList>
    </citation>
    <scope>NUCLEOTIDE SEQUENCE [LARGE SCALE GENOMIC DNA]</scope>
    <source>
        <strain evidence="16">NOR51-B</strain>
    </source>
</reference>
<dbReference type="PANTHER" id="PTHR11712:SF336">
    <property type="entry name" value="3-OXOACYL-[ACYL-CARRIER-PROTEIN] SYNTHASE, MITOCHONDRIAL"/>
    <property type="match status" value="1"/>
</dbReference>
<dbReference type="EC" id="2.3.1.179" evidence="3 11"/>
<dbReference type="STRING" id="565045.NOR51B_1924"/>
<feature type="active site" description="For beta-ketoacyl synthase activity" evidence="12">
    <location>
        <position position="180"/>
    </location>
</feature>
<evidence type="ECO:0000256" key="9">
    <source>
        <dbReference type="ARBA" id="ARBA00023160"/>
    </source>
</evidence>
<evidence type="ECO:0000256" key="1">
    <source>
        <dbReference type="ARBA" id="ARBA00005194"/>
    </source>
</evidence>
<evidence type="ECO:0000256" key="12">
    <source>
        <dbReference type="PIRSR" id="PIRSR000447-1"/>
    </source>
</evidence>
<keyword evidence="10 11" id="KW-0012">Acyltransferase</keyword>
<evidence type="ECO:0000256" key="8">
    <source>
        <dbReference type="ARBA" id="ARBA00023098"/>
    </source>
</evidence>
<evidence type="ECO:0000313" key="15">
    <source>
        <dbReference type="EMBL" id="EED35976.1"/>
    </source>
</evidence>
<dbReference type="Proteomes" id="UP000004699">
    <property type="component" value="Unassembled WGS sequence"/>
</dbReference>
<keyword evidence="8" id="KW-0443">Lipid metabolism</keyword>
<dbReference type="FunFam" id="3.40.47.10:FF:000009">
    <property type="entry name" value="3-oxoacyl-[acyl-carrier-protein] synthase 2"/>
    <property type="match status" value="1"/>
</dbReference>
<evidence type="ECO:0000256" key="2">
    <source>
        <dbReference type="ARBA" id="ARBA00008467"/>
    </source>
</evidence>
<dbReference type="CDD" id="cd00834">
    <property type="entry name" value="KAS_I_II"/>
    <property type="match status" value="1"/>
</dbReference>
<dbReference type="InterPro" id="IPR014030">
    <property type="entry name" value="Ketoacyl_synth_N"/>
</dbReference>
<dbReference type="InterPro" id="IPR000794">
    <property type="entry name" value="Beta-ketoacyl_synthase"/>
</dbReference>
<keyword evidence="9 11" id="KW-0275">Fatty acid biosynthesis</keyword>
<evidence type="ECO:0000256" key="13">
    <source>
        <dbReference type="RuleBase" id="RU003694"/>
    </source>
</evidence>
<evidence type="ECO:0000256" key="11">
    <source>
        <dbReference type="PIRNR" id="PIRNR000447"/>
    </source>
</evidence>
<evidence type="ECO:0000256" key="6">
    <source>
        <dbReference type="ARBA" id="ARBA00022679"/>
    </source>
</evidence>